<dbReference type="EnsemblPlants" id="AVESA.00010b.r2.2AG0200050.1">
    <property type="protein sequence ID" value="AVESA.00010b.r2.2AG0200050.1.CDS.1"/>
    <property type="gene ID" value="AVESA.00010b.r2.2AG0200050"/>
</dbReference>
<accession>A0ACD5U8K7</accession>
<organism evidence="1 2">
    <name type="scientific">Avena sativa</name>
    <name type="common">Oat</name>
    <dbReference type="NCBI Taxonomy" id="4498"/>
    <lineage>
        <taxon>Eukaryota</taxon>
        <taxon>Viridiplantae</taxon>
        <taxon>Streptophyta</taxon>
        <taxon>Embryophyta</taxon>
        <taxon>Tracheophyta</taxon>
        <taxon>Spermatophyta</taxon>
        <taxon>Magnoliopsida</taxon>
        <taxon>Liliopsida</taxon>
        <taxon>Poales</taxon>
        <taxon>Poaceae</taxon>
        <taxon>BOP clade</taxon>
        <taxon>Pooideae</taxon>
        <taxon>Poodae</taxon>
        <taxon>Poeae</taxon>
        <taxon>Poeae Chloroplast Group 1 (Aveneae type)</taxon>
        <taxon>Aveninae</taxon>
        <taxon>Avena</taxon>
    </lineage>
</organism>
<dbReference type="Proteomes" id="UP001732700">
    <property type="component" value="Chromosome 2A"/>
</dbReference>
<evidence type="ECO:0000313" key="1">
    <source>
        <dbReference type="EnsemblPlants" id="AVESA.00010b.r2.2AG0200050.1.CDS.1"/>
    </source>
</evidence>
<proteinExistence type="predicted"/>
<reference evidence="1" key="2">
    <citation type="submission" date="2025-09" db="UniProtKB">
        <authorList>
            <consortium name="EnsemblPlants"/>
        </authorList>
    </citation>
    <scope>IDENTIFICATION</scope>
</reference>
<evidence type="ECO:0000313" key="2">
    <source>
        <dbReference type="Proteomes" id="UP001732700"/>
    </source>
</evidence>
<sequence>MIAPMEASCKATVKRFLNLSVQPRNLSALLLRAVPKLLCLPPILHKKFSVCRPPMEATLPELLQDILMDIFTLLEIPDLVRAGSVCPSWCSAYTSVCNLGQYKQPQTPCLSAMRVFTASWRRGYTS</sequence>
<protein>
    <submittedName>
        <fullName evidence="1">Uncharacterized protein</fullName>
    </submittedName>
</protein>
<name>A0ACD5U8K7_AVESA</name>
<reference evidence="1" key="1">
    <citation type="submission" date="2021-05" db="EMBL/GenBank/DDBJ databases">
        <authorList>
            <person name="Scholz U."/>
            <person name="Mascher M."/>
            <person name="Fiebig A."/>
        </authorList>
    </citation>
    <scope>NUCLEOTIDE SEQUENCE [LARGE SCALE GENOMIC DNA]</scope>
</reference>
<keyword evidence="2" id="KW-1185">Reference proteome</keyword>